<sequence>MNVERPLTKKEVRAIRLVLGVMQGEWGDMLGFSKSHILRTEQANKHSYEVSTKFDQAVKYKLKQMGVKLEEVLEIARKRGLL</sequence>
<name>A0A9X1XA26_9BACL</name>
<organism evidence="1 2">
    <name type="scientific">Fictibacillus marinisediminis</name>
    <dbReference type="NCBI Taxonomy" id="2878389"/>
    <lineage>
        <taxon>Bacteria</taxon>
        <taxon>Bacillati</taxon>
        <taxon>Bacillota</taxon>
        <taxon>Bacilli</taxon>
        <taxon>Bacillales</taxon>
        <taxon>Fictibacillaceae</taxon>
        <taxon>Fictibacillus</taxon>
    </lineage>
</organism>
<comment type="caution">
    <text evidence="1">The sequence shown here is derived from an EMBL/GenBank/DDBJ whole genome shotgun (WGS) entry which is preliminary data.</text>
</comment>
<gene>
    <name evidence="1" type="ORF">LCY76_09455</name>
</gene>
<protein>
    <submittedName>
        <fullName evidence="1">Uncharacterized protein</fullName>
    </submittedName>
</protein>
<dbReference type="AlphaFoldDB" id="A0A9X1XA26"/>
<evidence type="ECO:0000313" key="1">
    <source>
        <dbReference type="EMBL" id="MCK6256819.1"/>
    </source>
</evidence>
<accession>A0A9X1XA26</accession>
<evidence type="ECO:0000313" key="2">
    <source>
        <dbReference type="Proteomes" id="UP001139011"/>
    </source>
</evidence>
<dbReference type="RefSeq" id="WP_248252432.1">
    <property type="nucleotide sequence ID" value="NZ_JAIWJX010000002.1"/>
</dbReference>
<proteinExistence type="predicted"/>
<dbReference type="Proteomes" id="UP001139011">
    <property type="component" value="Unassembled WGS sequence"/>
</dbReference>
<dbReference type="EMBL" id="JAIWJX010000002">
    <property type="protein sequence ID" value="MCK6256819.1"/>
    <property type="molecule type" value="Genomic_DNA"/>
</dbReference>
<reference evidence="1" key="1">
    <citation type="submission" date="2021-09" db="EMBL/GenBank/DDBJ databases">
        <title>Genome analysis of Fictibacillus sp. KIGAM418 isolated from marine sediment.</title>
        <authorList>
            <person name="Seo M.-J."/>
            <person name="Cho E.-S."/>
            <person name="Hwang C.Y."/>
        </authorList>
    </citation>
    <scope>NUCLEOTIDE SEQUENCE</scope>
    <source>
        <strain evidence="1">KIGAM418</strain>
    </source>
</reference>
<keyword evidence="2" id="KW-1185">Reference proteome</keyword>